<comment type="caution">
    <text evidence="2">The sequence shown here is derived from an EMBL/GenBank/DDBJ whole genome shotgun (WGS) entry which is preliminary data.</text>
</comment>
<sequence>MRHIRERLAAADGRFVDKAGAHEAVVAAFKAEYGWPPDATEMERTVGSKLREDLNHEEHEEAQEHTHAHAFTRRVSEITARPIFKRLSFFVFFLVLFVCFVVSCSS</sequence>
<evidence type="ECO:0000256" key="1">
    <source>
        <dbReference type="SAM" id="Phobius"/>
    </source>
</evidence>
<gene>
    <name evidence="2" type="ORF">CKO31_02820</name>
</gene>
<name>A0ABS1CCS8_9GAMM</name>
<protein>
    <submittedName>
        <fullName evidence="2">Uncharacterized protein</fullName>
    </submittedName>
</protein>
<organism evidence="2 3">
    <name type="scientific">Thiohalocapsa halophila</name>
    <dbReference type="NCBI Taxonomy" id="69359"/>
    <lineage>
        <taxon>Bacteria</taxon>
        <taxon>Pseudomonadati</taxon>
        <taxon>Pseudomonadota</taxon>
        <taxon>Gammaproteobacteria</taxon>
        <taxon>Chromatiales</taxon>
        <taxon>Chromatiaceae</taxon>
        <taxon>Thiohalocapsa</taxon>
    </lineage>
</organism>
<reference evidence="2 3" key="1">
    <citation type="journal article" date="2020" name="Microorganisms">
        <title>Osmotic Adaptation and Compatible Solute Biosynthesis of Phototrophic Bacteria as Revealed from Genome Analyses.</title>
        <authorList>
            <person name="Imhoff J.F."/>
            <person name="Rahn T."/>
            <person name="Kunzel S."/>
            <person name="Keller A."/>
            <person name="Neulinger S.C."/>
        </authorList>
    </citation>
    <scope>NUCLEOTIDE SEQUENCE [LARGE SCALE GENOMIC DNA]</scope>
    <source>
        <strain evidence="2 3">DSM 6210</strain>
    </source>
</reference>
<dbReference type="Proteomes" id="UP000748752">
    <property type="component" value="Unassembled WGS sequence"/>
</dbReference>
<evidence type="ECO:0000313" key="2">
    <source>
        <dbReference type="EMBL" id="MBK1629687.1"/>
    </source>
</evidence>
<evidence type="ECO:0000313" key="3">
    <source>
        <dbReference type="Proteomes" id="UP000748752"/>
    </source>
</evidence>
<dbReference type="EMBL" id="NRRV01000004">
    <property type="protein sequence ID" value="MBK1629687.1"/>
    <property type="molecule type" value="Genomic_DNA"/>
</dbReference>
<keyword evidence="3" id="KW-1185">Reference proteome</keyword>
<keyword evidence="1" id="KW-0812">Transmembrane</keyword>
<keyword evidence="1" id="KW-0472">Membrane</keyword>
<accession>A0ABS1CCS8</accession>
<proteinExistence type="predicted"/>
<feature type="transmembrane region" description="Helical" evidence="1">
    <location>
        <begin position="83"/>
        <end position="103"/>
    </location>
</feature>
<keyword evidence="1" id="KW-1133">Transmembrane helix</keyword>